<dbReference type="EMBL" id="LHPG02000009">
    <property type="protein sequence ID" value="PRW56201.1"/>
    <property type="molecule type" value="Genomic_DNA"/>
</dbReference>
<name>A0A2P6TQ87_CHLSO</name>
<dbReference type="Proteomes" id="UP000239899">
    <property type="component" value="Unassembled WGS sequence"/>
</dbReference>
<evidence type="ECO:0000313" key="1">
    <source>
        <dbReference type="EMBL" id="PRW56201.1"/>
    </source>
</evidence>
<keyword evidence="2" id="KW-1185">Reference proteome</keyword>
<accession>A0A2P6TQ87</accession>
<dbReference type="OrthoDB" id="513898at2759"/>
<dbReference type="SUPFAM" id="SSF49503">
    <property type="entry name" value="Cupredoxins"/>
    <property type="match status" value="2"/>
</dbReference>
<reference evidence="1 2" key="1">
    <citation type="journal article" date="2018" name="Plant J.">
        <title>Genome sequences of Chlorella sorokiniana UTEX 1602 and Micractinium conductrix SAG 241.80: implications to maltose excretion by a green alga.</title>
        <authorList>
            <person name="Arriola M.B."/>
            <person name="Velmurugan N."/>
            <person name="Zhang Y."/>
            <person name="Plunkett M.H."/>
            <person name="Hondzo H."/>
            <person name="Barney B.M."/>
        </authorList>
    </citation>
    <scope>NUCLEOTIDE SEQUENCE [LARGE SCALE GENOMIC DNA]</scope>
    <source>
        <strain evidence="2">UTEX 1602</strain>
    </source>
</reference>
<evidence type="ECO:0000313" key="2">
    <source>
        <dbReference type="Proteomes" id="UP000239899"/>
    </source>
</evidence>
<dbReference type="AlphaFoldDB" id="A0A2P6TQ87"/>
<dbReference type="Gene3D" id="2.60.40.420">
    <property type="entry name" value="Cupredoxins - blue copper proteins"/>
    <property type="match status" value="2"/>
</dbReference>
<sequence>MLSGAGMDDRQLRTEQEQQLEAAQAAVVRSCAYLRCANLGGEGVPAAGQGEGSKRCSGCRAGTLAAQRTEPKLAPGGLEASPPTMPRLIVAALLIALCQCAKAGRFLSAEYDYGSGGSDYGSSSSYAPAPAPDYNGDHSHEYSDDDTYYYPRPKDYGKVYQLEWKYPSDWSPPKDAYETQSAWVGDSVNFTWTGNYGVWLIPNGTCPDAYDASKEGYYRVSDAKQDSYAVYKFKEPGTYWFASPVTGQCKAGMLVKYEVKPYKYEPKYYEVVWQWPSDFKPPRESYKDRWAWVGDTVNYTWTGNHGLWGIPWTGKCPESYDASKDGYKEYSAPKNGGWASVHWEEPGDYWYACPVKGHCEAGMRQKWTVKEYYKYKKYDIDWKPNYDNGAGYKDRDAYVGDWVEFKWPDSAQYGVWRIPDGKCPDTWDENAAGYEVIYPLSYGGDVKYRFDAPGTYWFASPGGSYCKDGKQWIKWTVKDWYEEQGYYNEYTD</sequence>
<dbReference type="InterPro" id="IPR008972">
    <property type="entry name" value="Cupredoxin"/>
</dbReference>
<comment type="caution">
    <text evidence="1">The sequence shown here is derived from an EMBL/GenBank/DDBJ whole genome shotgun (WGS) entry which is preliminary data.</text>
</comment>
<organism evidence="1 2">
    <name type="scientific">Chlorella sorokiniana</name>
    <name type="common">Freshwater green alga</name>
    <dbReference type="NCBI Taxonomy" id="3076"/>
    <lineage>
        <taxon>Eukaryota</taxon>
        <taxon>Viridiplantae</taxon>
        <taxon>Chlorophyta</taxon>
        <taxon>core chlorophytes</taxon>
        <taxon>Trebouxiophyceae</taxon>
        <taxon>Chlorellales</taxon>
        <taxon>Chlorellaceae</taxon>
        <taxon>Chlorella clade</taxon>
        <taxon>Chlorella</taxon>
    </lineage>
</organism>
<protein>
    <submittedName>
        <fullName evidence="1">Uclacyanin 3</fullName>
    </submittedName>
</protein>
<gene>
    <name evidence="1" type="ORF">C2E21_5197</name>
</gene>
<proteinExistence type="predicted"/>